<keyword evidence="2" id="KW-0808">Transferase</keyword>
<proteinExistence type="predicted"/>
<reference evidence="3" key="1">
    <citation type="submission" date="2020-07" db="EMBL/GenBank/DDBJ databases">
        <authorList>
            <person name="Partida-Martinez L."/>
            <person name="Huntemann M."/>
            <person name="Clum A."/>
            <person name="Wang J."/>
            <person name="Palaniappan K."/>
            <person name="Ritter S."/>
            <person name="Chen I.-M."/>
            <person name="Stamatis D."/>
            <person name="Reddy T."/>
            <person name="O'Malley R."/>
            <person name="Daum C."/>
            <person name="Shapiro N."/>
            <person name="Ivanova N."/>
            <person name="Kyrpides N."/>
            <person name="Woyke T."/>
        </authorList>
    </citation>
    <scope>NUCLEOTIDE SEQUENCE [LARGE SCALE GENOMIC DNA]</scope>
    <source>
        <strain evidence="3">AT2.8</strain>
    </source>
</reference>
<sequence length="361" mass="41954">MNIQNLEQWMQNIKVTNMVNADVEVVNNSPLVMMGKGRQGAVFQISDDICVKVFGNTEDCDREYYALSLGQQTTLFPKLYGKGPLYIVMEIIRGVDLREYLQSQPLTQALSAKLIEMLITFKEIGYERIDHHKRQIYLQPDGSLKVIDVARTIWRDRVYPYPRKLLTSLGEENKAIFMAHVQEMAPELYGEWLHYIRMEEISRQITALLLPQKPDKNKVKDLSNSLLTTADEKNYVIKLQGLVHKVFKEEWVKAMLARGVDPEKVMEKIDAHWDKLEQSFESGHPEGDSGYEGERRFEGERNSKEVRDSRRGKSFEGDRGRRSKGAKGGKGGRYFAGDRYETRHRYDEKRDKKKGKDKKRR</sequence>
<keyword evidence="2" id="KW-0418">Kinase</keyword>
<reference evidence="3" key="2">
    <citation type="submission" date="2020-08" db="EMBL/GenBank/DDBJ databases">
        <title>The Agave Microbiome: Exploring the role of microbial communities in plant adaptations to desert environments.</title>
        <authorList>
            <person name="Partida-Martinez L.P."/>
        </authorList>
    </citation>
    <scope>NUCLEOTIDE SEQUENCE [LARGE SCALE GENOMIC DNA]</scope>
    <source>
        <strain evidence="3">AT2.8</strain>
    </source>
</reference>
<dbReference type="Proteomes" id="UP000548423">
    <property type="component" value="Unassembled WGS sequence"/>
</dbReference>
<evidence type="ECO:0000313" key="2">
    <source>
        <dbReference type="EMBL" id="NYE06798.1"/>
    </source>
</evidence>
<dbReference type="AlphaFoldDB" id="A0A852THR4"/>
<accession>A0A852THR4</accession>
<dbReference type="GO" id="GO:0016301">
    <property type="term" value="F:kinase activity"/>
    <property type="evidence" value="ECO:0007669"/>
    <property type="project" value="UniProtKB-KW"/>
</dbReference>
<protein>
    <submittedName>
        <fullName evidence="2">Ser/Thr protein kinase</fullName>
    </submittedName>
</protein>
<feature type="compositionally biased region" description="Basic and acidic residues" evidence="1">
    <location>
        <begin position="336"/>
        <end position="350"/>
    </location>
</feature>
<evidence type="ECO:0000313" key="3">
    <source>
        <dbReference type="Proteomes" id="UP000548423"/>
    </source>
</evidence>
<dbReference type="InterPro" id="IPR011009">
    <property type="entry name" value="Kinase-like_dom_sf"/>
</dbReference>
<feature type="compositionally biased region" description="Basic residues" evidence="1">
    <location>
        <begin position="351"/>
        <end position="361"/>
    </location>
</feature>
<dbReference type="EMBL" id="JACCBX010000007">
    <property type="protein sequence ID" value="NYE06798.1"/>
    <property type="molecule type" value="Genomic_DNA"/>
</dbReference>
<organism evidence="2 3">
    <name type="scientific">Neobacillus niacini</name>
    <dbReference type="NCBI Taxonomy" id="86668"/>
    <lineage>
        <taxon>Bacteria</taxon>
        <taxon>Bacillati</taxon>
        <taxon>Bacillota</taxon>
        <taxon>Bacilli</taxon>
        <taxon>Bacillales</taxon>
        <taxon>Bacillaceae</taxon>
        <taxon>Neobacillus</taxon>
    </lineage>
</organism>
<gene>
    <name evidence="2" type="ORF">F4694_003578</name>
</gene>
<feature type="compositionally biased region" description="Basic and acidic residues" evidence="1">
    <location>
        <begin position="279"/>
        <end position="320"/>
    </location>
</feature>
<comment type="caution">
    <text evidence="2">The sequence shown here is derived from an EMBL/GenBank/DDBJ whole genome shotgun (WGS) entry which is preliminary data.</text>
</comment>
<evidence type="ECO:0000256" key="1">
    <source>
        <dbReference type="SAM" id="MobiDB-lite"/>
    </source>
</evidence>
<name>A0A852THR4_9BACI</name>
<feature type="region of interest" description="Disordered" evidence="1">
    <location>
        <begin position="279"/>
        <end position="361"/>
    </location>
</feature>
<dbReference type="SUPFAM" id="SSF56112">
    <property type="entry name" value="Protein kinase-like (PK-like)"/>
    <property type="match status" value="1"/>
</dbReference>